<name>A0A3Q9F198_9ACTN</name>
<dbReference type="InterPro" id="IPR000223">
    <property type="entry name" value="Pept_S26A_signal_pept_1"/>
</dbReference>
<comment type="subcellular location">
    <subcellularLocation>
        <location evidence="1">Cell membrane</location>
        <topology evidence="1">Single-pass type II membrane protein</topology>
    </subcellularLocation>
    <subcellularLocation>
        <location evidence="3">Membrane</location>
        <topology evidence="3">Single-pass type II membrane protein</topology>
    </subcellularLocation>
</comment>
<keyword evidence="6" id="KW-1185">Reference proteome</keyword>
<dbReference type="GO" id="GO:0006465">
    <property type="term" value="P:signal peptide processing"/>
    <property type="evidence" value="ECO:0007669"/>
    <property type="project" value="InterPro"/>
</dbReference>
<dbReference type="PANTHER" id="PTHR43390">
    <property type="entry name" value="SIGNAL PEPTIDASE I"/>
    <property type="match status" value="1"/>
</dbReference>
<evidence type="ECO:0000256" key="2">
    <source>
        <dbReference type="ARBA" id="ARBA00009370"/>
    </source>
</evidence>
<dbReference type="SUPFAM" id="SSF51306">
    <property type="entry name" value="LexA/Signal peptidase"/>
    <property type="match status" value="1"/>
</dbReference>
<dbReference type="Pfam" id="PF10502">
    <property type="entry name" value="Peptidase_S26"/>
    <property type="match status" value="1"/>
</dbReference>
<sequence>MSGKGRGLGIAAVVVGLVGLLLGLGGLGYARHAFGGSVVSSESMTPTYGPGDRVVYERIDGSEVRRGEVVVFSAPDRYGFDGLVMGRVIGVGGDRVACCTGTQADAPVTVNGKRLEEPYVKGGDAHGGYPASYDVQVPEGRLFLMGDHRANSRDSRAFLDDHGGTLPESAIRGRVIDDYTVPALLGTAMVLGVVLVLVGIGLGIAAVVVRRRARAMIPPPPPWAVQV</sequence>
<dbReference type="NCBIfam" id="TIGR02227">
    <property type="entry name" value="sigpep_I_bact"/>
    <property type="match status" value="1"/>
</dbReference>
<dbReference type="GO" id="GO:0004252">
    <property type="term" value="F:serine-type endopeptidase activity"/>
    <property type="evidence" value="ECO:0007669"/>
    <property type="project" value="InterPro"/>
</dbReference>
<dbReference type="InterPro" id="IPR036286">
    <property type="entry name" value="LexA/Signal_pep-like_sf"/>
</dbReference>
<dbReference type="GO" id="GO:0005886">
    <property type="term" value="C:plasma membrane"/>
    <property type="evidence" value="ECO:0007669"/>
    <property type="project" value="UniProtKB-SubCell"/>
</dbReference>
<dbReference type="CDD" id="cd06530">
    <property type="entry name" value="S26_SPase_I"/>
    <property type="match status" value="1"/>
</dbReference>
<keyword evidence="3" id="KW-0812">Transmembrane</keyword>
<protein>
    <recommendedName>
        <fullName evidence="3">Signal peptidase I</fullName>
        <ecNumber evidence="3">3.4.21.89</ecNumber>
    </recommendedName>
</protein>
<keyword evidence="3" id="KW-0472">Membrane</keyword>
<evidence type="ECO:0000259" key="4">
    <source>
        <dbReference type="Pfam" id="PF10502"/>
    </source>
</evidence>
<dbReference type="Proteomes" id="UP000280298">
    <property type="component" value="Chromosome"/>
</dbReference>
<comment type="catalytic activity">
    <reaction evidence="3">
        <text>Cleavage of hydrophobic, N-terminal signal or leader sequences from secreted and periplasmic proteins.</text>
        <dbReference type="EC" id="3.4.21.89"/>
    </reaction>
</comment>
<dbReference type="EC" id="3.4.21.89" evidence="3"/>
<keyword evidence="3" id="KW-0645">Protease</keyword>
<dbReference type="AlphaFoldDB" id="A0A3Q9F198"/>
<feature type="transmembrane region" description="Helical" evidence="3">
    <location>
        <begin position="184"/>
        <end position="209"/>
    </location>
</feature>
<proteinExistence type="inferred from homology"/>
<dbReference type="PRINTS" id="PR00727">
    <property type="entry name" value="LEADERPTASE"/>
</dbReference>
<evidence type="ECO:0000313" key="6">
    <source>
        <dbReference type="Proteomes" id="UP000280298"/>
    </source>
</evidence>
<dbReference type="Gene3D" id="2.10.109.10">
    <property type="entry name" value="Umud Fragment, subunit A"/>
    <property type="match status" value="1"/>
</dbReference>
<dbReference type="PANTHER" id="PTHR43390:SF1">
    <property type="entry name" value="CHLOROPLAST PROCESSING PEPTIDASE"/>
    <property type="match status" value="1"/>
</dbReference>
<reference evidence="5 6" key="1">
    <citation type="journal article" date="2019" name="Int. J. Syst. Evol. Microbiol.">
        <title>Streptomyces cyaneochromogenes sp. nov., a blue pigment-producing actinomycete from manganese-contaminated soil.</title>
        <authorList>
            <person name="Tang X."/>
            <person name="Zhao J."/>
            <person name="Li K."/>
            <person name="Chen Z."/>
            <person name="Sun Y."/>
            <person name="Gao J."/>
        </authorList>
    </citation>
    <scope>NUCLEOTIDE SEQUENCE [LARGE SCALE GENOMIC DNA]</scope>
    <source>
        <strain evidence="5 6">MK-45</strain>
    </source>
</reference>
<accession>A0A3Q9F198</accession>
<evidence type="ECO:0000313" key="5">
    <source>
        <dbReference type="EMBL" id="AZQ40448.1"/>
    </source>
</evidence>
<evidence type="ECO:0000256" key="1">
    <source>
        <dbReference type="ARBA" id="ARBA00004401"/>
    </source>
</evidence>
<gene>
    <name evidence="5" type="primary">lepB</name>
    <name evidence="5" type="ORF">EJ357_18205</name>
</gene>
<feature type="domain" description="Peptidase S26" evidence="4">
    <location>
        <begin position="33"/>
        <end position="175"/>
    </location>
</feature>
<dbReference type="EMBL" id="CP034539">
    <property type="protein sequence ID" value="AZQ40448.1"/>
    <property type="molecule type" value="Genomic_DNA"/>
</dbReference>
<evidence type="ECO:0000256" key="3">
    <source>
        <dbReference type="RuleBase" id="RU362042"/>
    </source>
</evidence>
<organism evidence="5 6">
    <name type="scientific">Streptomyces cyaneochromogenes</name>
    <dbReference type="NCBI Taxonomy" id="2496836"/>
    <lineage>
        <taxon>Bacteria</taxon>
        <taxon>Bacillati</taxon>
        <taxon>Actinomycetota</taxon>
        <taxon>Actinomycetes</taxon>
        <taxon>Kitasatosporales</taxon>
        <taxon>Streptomycetaceae</taxon>
        <taxon>Streptomyces</taxon>
    </lineage>
</organism>
<dbReference type="InterPro" id="IPR019533">
    <property type="entry name" value="Peptidase_S26"/>
</dbReference>
<comment type="similarity">
    <text evidence="2 3">Belongs to the peptidase S26 family.</text>
</comment>
<keyword evidence="3 5" id="KW-0378">Hydrolase</keyword>
<dbReference type="KEGG" id="scya:EJ357_18205"/>
<dbReference type="OrthoDB" id="9815782at2"/>
<dbReference type="GO" id="GO:0009003">
    <property type="term" value="F:signal peptidase activity"/>
    <property type="evidence" value="ECO:0007669"/>
    <property type="project" value="UniProtKB-EC"/>
</dbReference>
<keyword evidence="3" id="KW-1133">Transmembrane helix</keyword>